<dbReference type="PANTHER" id="PTHR43630:SF1">
    <property type="entry name" value="POLY-BETA-1,6-N-ACETYL-D-GLUCOSAMINE SYNTHASE"/>
    <property type="match status" value="1"/>
</dbReference>
<evidence type="ECO:0000256" key="2">
    <source>
        <dbReference type="ARBA" id="ARBA00022676"/>
    </source>
</evidence>
<dbReference type="CDD" id="cd06438">
    <property type="entry name" value="EpsO_like"/>
    <property type="match status" value="1"/>
</dbReference>
<dbReference type="GO" id="GO:0016757">
    <property type="term" value="F:glycosyltransferase activity"/>
    <property type="evidence" value="ECO:0007669"/>
    <property type="project" value="UniProtKB-KW"/>
</dbReference>
<dbReference type="SUPFAM" id="SSF53448">
    <property type="entry name" value="Nucleotide-diphospho-sugar transferases"/>
    <property type="match status" value="1"/>
</dbReference>
<keyword evidence="3 5" id="KW-0808">Transferase</keyword>
<gene>
    <name evidence="5" type="ORF">DWX20_07550</name>
</gene>
<dbReference type="EMBL" id="QRWX01000003">
    <property type="protein sequence ID" value="RGT55013.1"/>
    <property type="molecule type" value="Genomic_DNA"/>
</dbReference>
<reference evidence="5 6" key="1">
    <citation type="submission" date="2018-08" db="EMBL/GenBank/DDBJ databases">
        <title>A genome reference for cultivated species of the human gut microbiota.</title>
        <authorList>
            <person name="Zou Y."/>
            <person name="Xue W."/>
            <person name="Luo G."/>
        </authorList>
    </citation>
    <scope>NUCLEOTIDE SEQUENCE [LARGE SCALE GENOMIC DNA]</scope>
    <source>
        <strain evidence="5 6">AF18-46</strain>
    </source>
</reference>
<dbReference type="Gene3D" id="3.90.550.10">
    <property type="entry name" value="Spore Coat Polysaccharide Biosynthesis Protein SpsA, Chain A"/>
    <property type="match status" value="1"/>
</dbReference>
<dbReference type="AlphaFoldDB" id="A0A412PD90"/>
<keyword evidence="4" id="KW-0472">Membrane</keyword>
<dbReference type="InterPro" id="IPR029044">
    <property type="entry name" value="Nucleotide-diphossugar_trans"/>
</dbReference>
<name>A0A412PD90_9FIRM</name>
<proteinExistence type="inferred from homology"/>
<protein>
    <submittedName>
        <fullName evidence="5">Glycosyltransferase</fullName>
    </submittedName>
</protein>
<evidence type="ECO:0000313" key="6">
    <source>
        <dbReference type="Proteomes" id="UP000284731"/>
    </source>
</evidence>
<organism evidence="5 6">
    <name type="scientific">Solobacterium moorei</name>
    <dbReference type="NCBI Taxonomy" id="102148"/>
    <lineage>
        <taxon>Bacteria</taxon>
        <taxon>Bacillati</taxon>
        <taxon>Bacillota</taxon>
        <taxon>Erysipelotrichia</taxon>
        <taxon>Erysipelotrichales</taxon>
        <taxon>Erysipelotrichaceae</taxon>
        <taxon>Solobacterium</taxon>
    </lineage>
</organism>
<accession>A0A412PD90</accession>
<evidence type="ECO:0000256" key="1">
    <source>
        <dbReference type="ARBA" id="ARBA00006739"/>
    </source>
</evidence>
<feature type="transmembrane region" description="Helical" evidence="4">
    <location>
        <begin position="353"/>
        <end position="373"/>
    </location>
</feature>
<keyword evidence="2" id="KW-0328">Glycosyltransferase</keyword>
<keyword evidence="4" id="KW-0812">Transmembrane</keyword>
<feature type="transmembrane region" description="Helical" evidence="4">
    <location>
        <begin position="307"/>
        <end position="333"/>
    </location>
</feature>
<evidence type="ECO:0000256" key="3">
    <source>
        <dbReference type="ARBA" id="ARBA00022679"/>
    </source>
</evidence>
<comment type="caution">
    <text evidence="5">The sequence shown here is derived from an EMBL/GenBank/DDBJ whole genome shotgun (WGS) entry which is preliminary data.</text>
</comment>
<comment type="similarity">
    <text evidence="1">Belongs to the glycosyltransferase 2 family.</text>
</comment>
<evidence type="ECO:0000313" key="5">
    <source>
        <dbReference type="EMBL" id="RGT55013.1"/>
    </source>
</evidence>
<dbReference type="Pfam" id="PF13641">
    <property type="entry name" value="Glyco_tranf_2_3"/>
    <property type="match status" value="1"/>
</dbReference>
<keyword evidence="4" id="KW-1133">Transmembrane helix</keyword>
<sequence>MDGGQMKFLEQFTLITDIIFGLMILLYLYQIVYIAVSMFKRKVPKLPDAKKNHRYAIFISARNEQGVIGELLDSLRNQTYPDEMYDMYVVADNCTDETAAVARQHGAIVYERFNQEEVGKGYALNFLYHNLIERKGEDYYEAFMVFDADNIIDKNFLREVNKTFDTDEFDAMTTYRNSKNFDENWLTAAYSIWFMHEARHLNYPRMLLGAQCMISGTGFVVSAKVMKDNDGWPYYLLTEDIQFSVVSTINQLKIGYCDTAILYDEQPSTWRQSWKQRMRWAKGFYQIDSRYLGDLTKGVLTAKGRRLAFYDILMTVLPASLLTIAILGFVLWIMASAGLMPYYVRLVFQREMLWFVLKTIGGFWISLMIIGAITVGMEWDRIETNNWSKIKHLLLFPLFLLSYLPISIQALFSKVHWAPIEHHSTEELNKKNDQ</sequence>
<feature type="transmembrane region" description="Helical" evidence="4">
    <location>
        <begin position="12"/>
        <end position="36"/>
    </location>
</feature>
<dbReference type="PANTHER" id="PTHR43630">
    <property type="entry name" value="POLY-BETA-1,6-N-ACETYL-D-GLUCOSAMINE SYNTHASE"/>
    <property type="match status" value="1"/>
</dbReference>
<feature type="transmembrane region" description="Helical" evidence="4">
    <location>
        <begin position="393"/>
        <end position="412"/>
    </location>
</feature>
<evidence type="ECO:0000256" key="4">
    <source>
        <dbReference type="SAM" id="Phobius"/>
    </source>
</evidence>
<dbReference type="Proteomes" id="UP000284731">
    <property type="component" value="Unassembled WGS sequence"/>
</dbReference>